<evidence type="ECO:0000256" key="11">
    <source>
        <dbReference type="SAM" id="Phobius"/>
    </source>
</evidence>
<feature type="transmembrane region" description="Helical" evidence="11">
    <location>
        <begin position="201"/>
        <end position="221"/>
    </location>
</feature>
<name>A0A6L5BCE3_APIGR</name>
<comment type="caution">
    <text evidence="13">The sequence shown here is derived from an EMBL/GenBank/DDBJ whole genome shotgun (WGS) entry which is preliminary data.</text>
</comment>
<evidence type="ECO:0000256" key="8">
    <source>
        <dbReference type="ARBA" id="ARBA00023136"/>
    </source>
</evidence>
<feature type="domain" description="Major facilitator superfamily (MFS) profile" evidence="12">
    <location>
        <begin position="163"/>
        <end position="567"/>
    </location>
</feature>
<proteinExistence type="inferred from homology"/>
<dbReference type="InterPro" id="IPR020846">
    <property type="entry name" value="MFS_dom"/>
</dbReference>
<dbReference type="AlphaFoldDB" id="A0A6L5BCE3"/>
<dbReference type="InterPro" id="IPR044777">
    <property type="entry name" value="SLC17A9-like"/>
</dbReference>
<keyword evidence="14" id="KW-1185">Reference proteome</keyword>
<dbReference type="Pfam" id="PF07690">
    <property type="entry name" value="MFS_1"/>
    <property type="match status" value="1"/>
</dbReference>
<feature type="transmembrane region" description="Helical" evidence="11">
    <location>
        <begin position="317"/>
        <end position="336"/>
    </location>
</feature>
<dbReference type="Gene3D" id="1.20.1250.20">
    <property type="entry name" value="MFS general substrate transporter like domains"/>
    <property type="match status" value="2"/>
</dbReference>
<evidence type="ECO:0000256" key="6">
    <source>
        <dbReference type="ARBA" id="ARBA00022946"/>
    </source>
</evidence>
<dbReference type="InterPro" id="IPR036259">
    <property type="entry name" value="MFS_trans_sf"/>
</dbReference>
<feature type="transmembrane region" description="Helical" evidence="11">
    <location>
        <begin position="543"/>
        <end position="562"/>
    </location>
</feature>
<evidence type="ECO:0000256" key="3">
    <source>
        <dbReference type="ARBA" id="ARBA00022528"/>
    </source>
</evidence>
<keyword evidence="4" id="KW-0934">Plastid</keyword>
<evidence type="ECO:0000256" key="7">
    <source>
        <dbReference type="ARBA" id="ARBA00022989"/>
    </source>
</evidence>
<evidence type="ECO:0000256" key="10">
    <source>
        <dbReference type="ARBA" id="ARBA00044504"/>
    </source>
</evidence>
<dbReference type="PROSITE" id="PS50850">
    <property type="entry name" value="MFS"/>
    <property type="match status" value="1"/>
</dbReference>
<evidence type="ECO:0000259" key="12">
    <source>
        <dbReference type="PROSITE" id="PS50850"/>
    </source>
</evidence>
<dbReference type="GO" id="GO:0005315">
    <property type="term" value="F:phosphate transmembrane transporter activity"/>
    <property type="evidence" value="ECO:0007669"/>
    <property type="project" value="UniProtKB-ARBA"/>
</dbReference>
<keyword evidence="7 11" id="KW-1133">Transmembrane helix</keyword>
<comment type="similarity">
    <text evidence="10">Belongs to the major facilitator superfamily. Phosphate:H(+) symporter (TC 2.A.1.9) family.</text>
</comment>
<dbReference type="GO" id="GO:0042170">
    <property type="term" value="C:plastid membrane"/>
    <property type="evidence" value="ECO:0007669"/>
    <property type="project" value="UniProtKB-ARBA"/>
</dbReference>
<keyword evidence="6" id="KW-0809">Transit peptide</keyword>
<gene>
    <name evidence="13" type="ORF">AG4045_010824</name>
</gene>
<feature type="transmembrane region" description="Helical" evidence="11">
    <location>
        <begin position="254"/>
        <end position="277"/>
    </location>
</feature>
<dbReference type="Proteomes" id="UP000593563">
    <property type="component" value="Unassembled WGS sequence"/>
</dbReference>
<dbReference type="PANTHER" id="PTHR11662">
    <property type="entry name" value="SOLUTE CARRIER FAMILY 17"/>
    <property type="match status" value="1"/>
</dbReference>
<dbReference type="InterPro" id="IPR050382">
    <property type="entry name" value="MFS_Na/Anion_cotransporter"/>
</dbReference>
<feature type="transmembrane region" description="Helical" evidence="11">
    <location>
        <begin position="289"/>
        <end position="311"/>
    </location>
</feature>
<feature type="transmembrane region" description="Helical" evidence="11">
    <location>
        <begin position="228"/>
        <end position="248"/>
    </location>
</feature>
<dbReference type="FunFam" id="1.20.1250.20:FF:000058">
    <property type="entry name" value="ascorbate transporter, chloroplastic isoform X1"/>
    <property type="match status" value="1"/>
</dbReference>
<keyword evidence="3" id="KW-0150">Chloroplast</keyword>
<feature type="transmembrane region" description="Helical" evidence="11">
    <location>
        <begin position="161"/>
        <end position="181"/>
    </location>
</feature>
<dbReference type="FunFam" id="1.20.1250.20:FF:000086">
    <property type="entry name" value="ascorbate transporter, chloroplastic isoform X2"/>
    <property type="match status" value="1"/>
</dbReference>
<evidence type="ECO:0000256" key="1">
    <source>
        <dbReference type="ARBA" id="ARBA00004141"/>
    </source>
</evidence>
<dbReference type="EMBL" id="WRXP01001451">
    <property type="protein sequence ID" value="KAF1002312.1"/>
    <property type="molecule type" value="Genomic_DNA"/>
</dbReference>
<evidence type="ECO:0000256" key="2">
    <source>
        <dbReference type="ARBA" id="ARBA00004229"/>
    </source>
</evidence>
<accession>A0A6L5BCE3</accession>
<organism evidence="13 14">
    <name type="scientific">Apium graveolens</name>
    <name type="common">Celery</name>
    <dbReference type="NCBI Taxonomy" id="4045"/>
    <lineage>
        <taxon>Eukaryota</taxon>
        <taxon>Viridiplantae</taxon>
        <taxon>Streptophyta</taxon>
        <taxon>Embryophyta</taxon>
        <taxon>Tracheophyta</taxon>
        <taxon>Spermatophyta</taxon>
        <taxon>Magnoliopsida</taxon>
        <taxon>eudicotyledons</taxon>
        <taxon>Gunneridae</taxon>
        <taxon>Pentapetalae</taxon>
        <taxon>asterids</taxon>
        <taxon>campanulids</taxon>
        <taxon>Apiales</taxon>
        <taxon>Apiaceae</taxon>
        <taxon>Apioideae</taxon>
        <taxon>apioid superclade</taxon>
        <taxon>Apieae</taxon>
        <taxon>Apium</taxon>
    </lineage>
</organism>
<comment type="similarity">
    <text evidence="9">Belongs to the major facilitator superfamily. Sodium/anion cotransporter (TC 2.A.1.14) family.</text>
</comment>
<dbReference type="SUPFAM" id="SSF103473">
    <property type="entry name" value="MFS general substrate transporter"/>
    <property type="match status" value="1"/>
</dbReference>
<comment type="subcellular location">
    <subcellularLocation>
        <location evidence="1">Membrane</location>
        <topology evidence="1">Multi-pass membrane protein</topology>
    </subcellularLocation>
    <subcellularLocation>
        <location evidence="2">Plastid</location>
        <location evidence="2">Chloroplast</location>
    </subcellularLocation>
</comment>
<sequence>MAIGAVVSHRNFGSFLSSGKVYQEPLFPGYQRYSCRNSFGSSNSETLRARVTFQDESGRPNVLHQQFANKFLNVKHSQRTRAICECYLLSRKLGKLGIVDNQFQQSKHATVIRTRAGYKSEDYDITGEGLESLVSSEGASEAILVEPVQQTKPWWELPKRWVIVLLCFTAFLLCNMDRVNMSIAILPMSKEFNWNSATVGLIQSSFFWGYLLTQIAGGIWADKVGGKLVLGFGVVWWSIATILTPIAAKIGLPFLLVMRAFMGIGEGVAMPAMNNLLSKWIPVSERSRSLALVYSGMYLGSVTGLAVSPALIHKFGWPSVFYSFGSLGSIWFALWLSKAHSSPKEDPELSAEEKKVILAGSVSKEPVSVIPWKLILSKAPVWALIISHFCHNWGTFILLTWMPTYYNQVLKFNLTESGLLCVLPWLTMAIFANIGGWIADTLVSRGLSITAVRKIMQSIGFLGPAFFLTQLSRVRTPALAVLCMSCSQGLDAFSQSGLYSNHQDIGPRYSGVLLGLSNTAGVLAGVFGTAATGYILQKGSWDDVFKVSVILYIIGTLVWNLFSTGEKILD</sequence>
<keyword evidence="8 11" id="KW-0472">Membrane</keyword>
<dbReference type="GO" id="GO:0009507">
    <property type="term" value="C:chloroplast"/>
    <property type="evidence" value="ECO:0007669"/>
    <property type="project" value="UniProtKB-SubCell"/>
</dbReference>
<keyword evidence="5 11" id="KW-0812">Transmembrane</keyword>
<feature type="transmembrane region" description="Helical" evidence="11">
    <location>
        <begin position="422"/>
        <end position="443"/>
    </location>
</feature>
<dbReference type="InterPro" id="IPR011701">
    <property type="entry name" value="MFS"/>
</dbReference>
<evidence type="ECO:0000256" key="5">
    <source>
        <dbReference type="ARBA" id="ARBA00022692"/>
    </source>
</evidence>
<dbReference type="PANTHER" id="PTHR11662:SF255">
    <property type="entry name" value="ASCORBATE TRANSPORTER, CHLOROPLASTIC"/>
    <property type="match status" value="1"/>
</dbReference>
<evidence type="ECO:0000313" key="14">
    <source>
        <dbReference type="Proteomes" id="UP000593563"/>
    </source>
</evidence>
<dbReference type="CDD" id="cd17380">
    <property type="entry name" value="MFS_SLC17A9_like"/>
    <property type="match status" value="1"/>
</dbReference>
<evidence type="ECO:0000313" key="13">
    <source>
        <dbReference type="EMBL" id="KAF1002312.1"/>
    </source>
</evidence>
<protein>
    <recommendedName>
        <fullName evidence="12">Major facilitator superfamily (MFS) profile domain-containing protein</fullName>
    </recommendedName>
</protein>
<evidence type="ECO:0000256" key="4">
    <source>
        <dbReference type="ARBA" id="ARBA00022640"/>
    </source>
</evidence>
<reference evidence="13" key="1">
    <citation type="submission" date="2020-01" db="EMBL/GenBank/DDBJ databases">
        <title>The Celery Genome Sequence Reveals Sequential Paleo-tetraploidization, Resistance Gene Elimination, Karyotype Evolution, and Functional Innovation in Apiales.</title>
        <authorList>
            <person name="Song X."/>
        </authorList>
    </citation>
    <scope>NUCLEOTIDE SEQUENCE</scope>
    <source>
        <tissue evidence="13">Leaf</tissue>
    </source>
</reference>
<feature type="transmembrane region" description="Helical" evidence="11">
    <location>
        <begin position="381"/>
        <end position="402"/>
    </location>
</feature>
<feature type="transmembrane region" description="Helical" evidence="11">
    <location>
        <begin position="512"/>
        <end position="536"/>
    </location>
</feature>
<evidence type="ECO:0000256" key="9">
    <source>
        <dbReference type="ARBA" id="ARBA00024362"/>
    </source>
</evidence>